<proteinExistence type="predicted"/>
<evidence type="ECO:0000256" key="1">
    <source>
        <dbReference type="SAM" id="SignalP"/>
    </source>
</evidence>
<dbReference type="PANTHER" id="PTHR34406">
    <property type="entry name" value="PROTEIN YCEI"/>
    <property type="match status" value="1"/>
</dbReference>
<dbReference type="Proteomes" id="UP001201549">
    <property type="component" value="Unassembled WGS sequence"/>
</dbReference>
<dbReference type="Gene3D" id="2.40.128.110">
    <property type="entry name" value="Lipid/polyisoprenoid-binding, YceI-like"/>
    <property type="match status" value="1"/>
</dbReference>
<dbReference type="EMBL" id="JAKOGG010000001">
    <property type="protein sequence ID" value="MCS4554997.1"/>
    <property type="molecule type" value="Genomic_DNA"/>
</dbReference>
<evidence type="ECO:0000259" key="2">
    <source>
        <dbReference type="SMART" id="SM00867"/>
    </source>
</evidence>
<reference evidence="3 4" key="1">
    <citation type="submission" date="2022-02" db="EMBL/GenBank/DDBJ databases">
        <authorList>
            <person name="Zhuang L."/>
        </authorList>
    </citation>
    <scope>NUCLEOTIDE SEQUENCE [LARGE SCALE GENOMIC DNA]</scope>
    <source>
        <strain evidence="3 4">C32</strain>
    </source>
</reference>
<gene>
    <name evidence="3" type="ORF">L9G74_00935</name>
</gene>
<dbReference type="SUPFAM" id="SSF101874">
    <property type="entry name" value="YceI-like"/>
    <property type="match status" value="1"/>
</dbReference>
<comment type="caution">
    <text evidence="3">The sequence shown here is derived from an EMBL/GenBank/DDBJ whole genome shotgun (WGS) entry which is preliminary data.</text>
</comment>
<organism evidence="3 4">
    <name type="scientific">Shewanella electrica</name>
    <dbReference type="NCBI Taxonomy" id="515560"/>
    <lineage>
        <taxon>Bacteria</taxon>
        <taxon>Pseudomonadati</taxon>
        <taxon>Pseudomonadota</taxon>
        <taxon>Gammaproteobacteria</taxon>
        <taxon>Alteromonadales</taxon>
        <taxon>Shewanellaceae</taxon>
        <taxon>Shewanella</taxon>
    </lineage>
</organism>
<accession>A0ABT2FFF6</accession>
<feature type="signal peptide" evidence="1">
    <location>
        <begin position="1"/>
        <end position="22"/>
    </location>
</feature>
<dbReference type="Pfam" id="PF04264">
    <property type="entry name" value="YceI"/>
    <property type="match status" value="1"/>
</dbReference>
<evidence type="ECO:0000313" key="3">
    <source>
        <dbReference type="EMBL" id="MCS4554997.1"/>
    </source>
</evidence>
<dbReference type="InterPro" id="IPR007372">
    <property type="entry name" value="Lipid/polyisoprenoid-bd_YceI"/>
</dbReference>
<dbReference type="SMART" id="SM00867">
    <property type="entry name" value="YceI"/>
    <property type="match status" value="1"/>
</dbReference>
<protein>
    <submittedName>
        <fullName evidence="3">YceI family protein</fullName>
    </submittedName>
</protein>
<keyword evidence="4" id="KW-1185">Reference proteome</keyword>
<dbReference type="NCBIfam" id="NF002994">
    <property type="entry name" value="PRK03757.1"/>
    <property type="match status" value="1"/>
</dbReference>
<dbReference type="RefSeq" id="WP_238894362.1">
    <property type="nucleotide sequence ID" value="NZ_JAKOGG010000001.1"/>
</dbReference>
<feature type="domain" description="Lipid/polyisoprenoid-binding YceI-like" evidence="2">
    <location>
        <begin position="24"/>
        <end position="189"/>
    </location>
</feature>
<feature type="chain" id="PRO_5047018643" evidence="1">
    <location>
        <begin position="23"/>
        <end position="191"/>
    </location>
</feature>
<reference evidence="4" key="2">
    <citation type="submission" date="2023-07" db="EMBL/GenBank/DDBJ databases">
        <title>Shewanella mangrovi sp. nov., an acetaldehyde- degrading bacterium isolated from mangrove sediment.</title>
        <authorList>
            <person name="Liu Y."/>
        </authorList>
    </citation>
    <scope>NUCLEOTIDE SEQUENCE [LARGE SCALE GENOMIC DNA]</scope>
    <source>
        <strain evidence="4">C32</strain>
    </source>
</reference>
<name>A0ABT2FFF6_9GAMM</name>
<dbReference type="InterPro" id="IPR036761">
    <property type="entry name" value="TTHA0802/YceI-like_sf"/>
</dbReference>
<evidence type="ECO:0000313" key="4">
    <source>
        <dbReference type="Proteomes" id="UP001201549"/>
    </source>
</evidence>
<sequence length="191" mass="20522">MRKTLFAGLLGSALLFTAAAHAADYTIDTQGAHASIDFKISHLGYSFVVGRFNEFEGTFSFDKDAISNAKFNVTVKTESIDSNQAERDKHLRGDAFLDVSKYPQAKFASTSVTDKGDGKFAINGDLTLHGVTKPVTIDAEYIGEGKDPWGGYRAGFVGSTEIALKDFGIDSDLGPASTHVTLNFVVEGVKK</sequence>
<dbReference type="PANTHER" id="PTHR34406:SF1">
    <property type="entry name" value="PROTEIN YCEI"/>
    <property type="match status" value="1"/>
</dbReference>
<keyword evidence="1" id="KW-0732">Signal</keyword>